<dbReference type="OrthoDB" id="9769314at2"/>
<dbReference type="PANTHER" id="PTHR46066:SF2">
    <property type="entry name" value="CHITINASE DOMAIN-CONTAINING PROTEIN 1"/>
    <property type="match status" value="1"/>
</dbReference>
<dbReference type="SMART" id="SM00257">
    <property type="entry name" value="LysM"/>
    <property type="match status" value="2"/>
</dbReference>
<dbReference type="GO" id="GO:0008061">
    <property type="term" value="F:chitin binding"/>
    <property type="evidence" value="ECO:0007669"/>
    <property type="project" value="InterPro"/>
</dbReference>
<sequence>MEIHVVRPGESLWAIARRYGVSVQNIIDANGIQDLPYLVPGQALIIPGIEATYTVQPGDSLWAISQRYGVTVESILDVNNIANPSLIYPGMVIKIPAQANQYGTIEVNAYIEPTSPEREREIINEVGQYLTYISPFSYQVNEEGNLNPIDDETILNTARQYDIAPLMVITNFRNGNFDSQLAHTILTNENVQQNLINNVLQTMENKGYYGLNIDFERIPPDDRELYNNFLRKVVQQLRPEGYVVSTALAPKPYDIRTGAWHGAHDYQAHGEIVDFVILMTYEWGWSGGPPLAVAPINRVREVVDYAASVIPPEKIILGMPLYGYDWRLPYTPRGDWAQRVSPKEAVEIAARYGAVINYDQESQAPYFYYVDEEGRRHVIWFEDVRSVMAKFNLVNEYGLRGVSYWVLGVPFPQNWQALDAMFNIEKLV</sequence>
<dbReference type="GO" id="GO:0012505">
    <property type="term" value="C:endomembrane system"/>
    <property type="evidence" value="ECO:0007669"/>
    <property type="project" value="TreeGrafter"/>
</dbReference>
<evidence type="ECO:0000313" key="6">
    <source>
        <dbReference type="Proteomes" id="UP000284177"/>
    </source>
</evidence>
<dbReference type="InterPro" id="IPR011583">
    <property type="entry name" value="Chitinase_II/V-like_cat"/>
</dbReference>
<evidence type="ECO:0000256" key="1">
    <source>
        <dbReference type="ARBA" id="ARBA00022801"/>
    </source>
</evidence>
<dbReference type="PROSITE" id="PS51910">
    <property type="entry name" value="GH18_2"/>
    <property type="match status" value="1"/>
</dbReference>
<dbReference type="GO" id="GO:0005975">
    <property type="term" value="P:carbohydrate metabolic process"/>
    <property type="evidence" value="ECO:0007669"/>
    <property type="project" value="InterPro"/>
</dbReference>
<dbReference type="EMBL" id="MCIB01000036">
    <property type="protein sequence ID" value="RKD30083.1"/>
    <property type="molecule type" value="Genomic_DNA"/>
</dbReference>
<dbReference type="PROSITE" id="PS51782">
    <property type="entry name" value="LYSM"/>
    <property type="match status" value="2"/>
</dbReference>
<dbReference type="GO" id="GO:0016798">
    <property type="term" value="F:hydrolase activity, acting on glycosyl bonds"/>
    <property type="evidence" value="ECO:0007669"/>
    <property type="project" value="UniProtKB-KW"/>
</dbReference>
<dbReference type="SMART" id="SM00636">
    <property type="entry name" value="Glyco_18"/>
    <property type="match status" value="1"/>
</dbReference>
<keyword evidence="1" id="KW-0378">Hydrolase</keyword>
<feature type="domain" description="LysM" evidence="3">
    <location>
        <begin position="51"/>
        <end position="95"/>
    </location>
</feature>
<evidence type="ECO:0000256" key="2">
    <source>
        <dbReference type="ARBA" id="ARBA00023295"/>
    </source>
</evidence>
<comment type="caution">
    <text evidence="5">The sequence shown here is derived from an EMBL/GenBank/DDBJ whole genome shotgun (WGS) entry which is preliminary data.</text>
</comment>
<accession>A0A419SXU1</accession>
<dbReference type="Gene3D" id="3.20.20.80">
    <property type="entry name" value="Glycosidases"/>
    <property type="match status" value="1"/>
</dbReference>
<reference evidence="5 6" key="1">
    <citation type="submission" date="2016-08" db="EMBL/GenBank/DDBJ databases">
        <title>Novel Firmicutes and Novel Genomes.</title>
        <authorList>
            <person name="Poppleton D.I."/>
            <person name="Gribaldo S."/>
        </authorList>
    </citation>
    <scope>NUCLEOTIDE SEQUENCE [LARGE SCALE GENOMIC DNA]</scope>
    <source>
        <strain evidence="5 6">CTT3</strain>
    </source>
</reference>
<dbReference type="GO" id="GO:0070492">
    <property type="term" value="F:oligosaccharide binding"/>
    <property type="evidence" value="ECO:0007669"/>
    <property type="project" value="TreeGrafter"/>
</dbReference>
<dbReference type="PANTHER" id="PTHR46066">
    <property type="entry name" value="CHITINASE DOMAIN-CONTAINING PROTEIN 1 FAMILY MEMBER"/>
    <property type="match status" value="1"/>
</dbReference>
<proteinExistence type="predicted"/>
<evidence type="ECO:0000259" key="4">
    <source>
        <dbReference type="PROSITE" id="PS51910"/>
    </source>
</evidence>
<keyword evidence="2" id="KW-0326">Glycosidase</keyword>
<feature type="domain" description="LysM" evidence="3">
    <location>
        <begin position="2"/>
        <end position="46"/>
    </location>
</feature>
<dbReference type="InterPro" id="IPR017853">
    <property type="entry name" value="GH"/>
</dbReference>
<dbReference type="Pfam" id="PF00704">
    <property type="entry name" value="Glyco_hydro_18"/>
    <property type="match status" value="1"/>
</dbReference>
<organism evidence="5 6">
    <name type="scientific">Thermohalobacter berrensis</name>
    <dbReference type="NCBI Taxonomy" id="99594"/>
    <lineage>
        <taxon>Bacteria</taxon>
        <taxon>Bacillati</taxon>
        <taxon>Bacillota</taxon>
        <taxon>Tissierellia</taxon>
        <taxon>Tissierellales</taxon>
        <taxon>Thermohalobacteraceae</taxon>
        <taxon>Thermohalobacter</taxon>
    </lineage>
</organism>
<dbReference type="RefSeq" id="WP_120170373.1">
    <property type="nucleotide sequence ID" value="NZ_MCIB01000036.1"/>
</dbReference>
<keyword evidence="6" id="KW-1185">Reference proteome</keyword>
<dbReference type="SUPFAM" id="SSF54106">
    <property type="entry name" value="LysM domain"/>
    <property type="match status" value="2"/>
</dbReference>
<name>A0A419SXU1_9FIRM</name>
<gene>
    <name evidence="5" type="ORF">BET03_05095</name>
</gene>
<dbReference type="InterPro" id="IPR029070">
    <property type="entry name" value="Chitinase_insertion_sf"/>
</dbReference>
<evidence type="ECO:0000313" key="5">
    <source>
        <dbReference type="EMBL" id="RKD30083.1"/>
    </source>
</evidence>
<dbReference type="AlphaFoldDB" id="A0A419SXU1"/>
<evidence type="ECO:0000259" key="3">
    <source>
        <dbReference type="PROSITE" id="PS51782"/>
    </source>
</evidence>
<dbReference type="Proteomes" id="UP000284177">
    <property type="component" value="Unassembled WGS sequence"/>
</dbReference>
<dbReference type="InterPro" id="IPR036779">
    <property type="entry name" value="LysM_dom_sf"/>
</dbReference>
<dbReference type="SUPFAM" id="SSF51445">
    <property type="entry name" value="(Trans)glycosidases"/>
    <property type="match status" value="1"/>
</dbReference>
<dbReference type="InterPro" id="IPR001223">
    <property type="entry name" value="Glyco_hydro18_cat"/>
</dbReference>
<dbReference type="Pfam" id="PF01476">
    <property type="entry name" value="LysM"/>
    <property type="match status" value="2"/>
</dbReference>
<dbReference type="InterPro" id="IPR041704">
    <property type="entry name" value="CFLE_GH18"/>
</dbReference>
<feature type="domain" description="GH18" evidence="4">
    <location>
        <begin position="105"/>
        <end position="428"/>
    </location>
</feature>
<dbReference type="Gene3D" id="3.10.50.10">
    <property type="match status" value="1"/>
</dbReference>
<dbReference type="CDD" id="cd00118">
    <property type="entry name" value="LysM"/>
    <property type="match status" value="2"/>
</dbReference>
<dbReference type="Gene3D" id="3.10.350.10">
    <property type="entry name" value="LysM domain"/>
    <property type="match status" value="2"/>
</dbReference>
<protein>
    <submittedName>
        <fullName evidence="5">Spore gernimation protein</fullName>
    </submittedName>
</protein>
<dbReference type="CDD" id="cd02874">
    <property type="entry name" value="GH18_CFLE_spore_hydrolase"/>
    <property type="match status" value="1"/>
</dbReference>
<dbReference type="InterPro" id="IPR018392">
    <property type="entry name" value="LysM"/>
</dbReference>